<dbReference type="InterPro" id="IPR021150">
    <property type="entry name" value="Ubiq_cyt_c_chap"/>
</dbReference>
<accession>A0ABT0S4R6</accession>
<reference evidence="3" key="1">
    <citation type="submission" date="2022-05" db="EMBL/GenBank/DDBJ databases">
        <authorList>
            <person name="Jo J.-H."/>
            <person name="Im W.-T."/>
        </authorList>
    </citation>
    <scope>NUCLEOTIDE SEQUENCE</scope>
    <source>
        <strain evidence="3">SE220</strain>
    </source>
</reference>
<evidence type="ECO:0000259" key="2">
    <source>
        <dbReference type="Pfam" id="PF03981"/>
    </source>
</evidence>
<feature type="domain" description="Ubiquinol-cytochrome c chaperone" evidence="2">
    <location>
        <begin position="19"/>
        <end position="93"/>
    </location>
</feature>
<comment type="caution">
    <text evidence="3">The sequence shown here is derived from an EMBL/GenBank/DDBJ whole genome shotgun (WGS) entry which is preliminary data.</text>
</comment>
<evidence type="ECO:0000256" key="1">
    <source>
        <dbReference type="ARBA" id="ARBA00006436"/>
    </source>
</evidence>
<name>A0ABT0S4R6_9SPHN</name>
<sequence>MIAELIKIARQPRWYVEGQVPDTIDGRFRMLATVTALTMVRLDQLGPEGEAISARLTERFVELMETEHREMGLGDPTLGKRIRQLVGALGKRVGLWRGVSEGPGEWNSATAESVYSGDHPLRGVAFTAGALKDFWSRLGLLTLDQIENGGLQ</sequence>
<dbReference type="Pfam" id="PF03981">
    <property type="entry name" value="Ubiq_cyt_C_chap"/>
    <property type="match status" value="1"/>
</dbReference>
<keyword evidence="4" id="KW-1185">Reference proteome</keyword>
<comment type="similarity">
    <text evidence="1">Belongs to the UPF0174 family.</text>
</comment>
<organism evidence="3 4">
    <name type="scientific">Sphingomonas hankyongi</name>
    <dbReference type="NCBI Taxonomy" id="2908209"/>
    <lineage>
        <taxon>Bacteria</taxon>
        <taxon>Pseudomonadati</taxon>
        <taxon>Pseudomonadota</taxon>
        <taxon>Alphaproteobacteria</taxon>
        <taxon>Sphingomonadales</taxon>
        <taxon>Sphingomonadaceae</taxon>
        <taxon>Sphingomonas</taxon>
    </lineage>
</organism>
<gene>
    <name evidence="3" type="ORF">LZ538_12510</name>
</gene>
<proteinExistence type="inferred from homology"/>
<protein>
    <submittedName>
        <fullName evidence="3">Ubiquinol-cytochrome C chaperone family protein</fullName>
    </submittedName>
</protein>
<evidence type="ECO:0000313" key="3">
    <source>
        <dbReference type="EMBL" id="MCL6730862.1"/>
    </source>
</evidence>
<dbReference type="RefSeq" id="WP_249832357.1">
    <property type="nucleotide sequence ID" value="NZ_JAMGBE010000004.1"/>
</dbReference>
<dbReference type="Proteomes" id="UP001165342">
    <property type="component" value="Unassembled WGS sequence"/>
</dbReference>
<dbReference type="EMBL" id="JAMGBE010000004">
    <property type="protein sequence ID" value="MCL6730862.1"/>
    <property type="molecule type" value="Genomic_DNA"/>
</dbReference>
<evidence type="ECO:0000313" key="4">
    <source>
        <dbReference type="Proteomes" id="UP001165342"/>
    </source>
</evidence>